<dbReference type="InterPro" id="IPR051044">
    <property type="entry name" value="MAG_DAG_Lipase"/>
</dbReference>
<dbReference type="InterPro" id="IPR029058">
    <property type="entry name" value="AB_hydrolase_fold"/>
</dbReference>
<dbReference type="PANTHER" id="PTHR11614">
    <property type="entry name" value="PHOSPHOLIPASE-RELATED"/>
    <property type="match status" value="1"/>
</dbReference>
<reference evidence="2 3" key="1">
    <citation type="submission" date="2020-10" db="EMBL/GenBank/DDBJ databases">
        <title>Ca. Dormibacterota MAGs.</title>
        <authorList>
            <person name="Montgomery K."/>
        </authorList>
    </citation>
    <scope>NUCLEOTIDE SEQUENCE [LARGE SCALE GENOMIC DNA]</scope>
    <source>
        <strain evidence="2">SC8811_S16_3</strain>
    </source>
</reference>
<dbReference type="EMBL" id="JAEKNQ010000035">
    <property type="protein sequence ID" value="MBJ7603317.1"/>
    <property type="molecule type" value="Genomic_DNA"/>
</dbReference>
<proteinExistence type="predicted"/>
<dbReference type="Proteomes" id="UP000620075">
    <property type="component" value="Unassembled WGS sequence"/>
</dbReference>
<dbReference type="GO" id="GO:0016787">
    <property type="term" value="F:hydrolase activity"/>
    <property type="evidence" value="ECO:0007669"/>
    <property type="project" value="UniProtKB-KW"/>
</dbReference>
<protein>
    <submittedName>
        <fullName evidence="2">Alpha/beta fold hydrolase</fullName>
    </submittedName>
</protein>
<organism evidence="2 3">
    <name type="scientific">Candidatus Dormiibacter inghamiae</name>
    <dbReference type="NCBI Taxonomy" id="3127013"/>
    <lineage>
        <taxon>Bacteria</taxon>
        <taxon>Bacillati</taxon>
        <taxon>Candidatus Dormiibacterota</taxon>
        <taxon>Candidatus Dormibacteria</taxon>
        <taxon>Candidatus Dormibacterales</taxon>
        <taxon>Candidatus Dormibacteraceae</taxon>
        <taxon>Candidatus Dormiibacter</taxon>
    </lineage>
</organism>
<name>A0A934KGV1_9BACT</name>
<evidence type="ECO:0000313" key="2">
    <source>
        <dbReference type="EMBL" id="MBJ7603317.1"/>
    </source>
</evidence>
<keyword evidence="2" id="KW-0378">Hydrolase</keyword>
<dbReference type="Gene3D" id="3.40.50.1820">
    <property type="entry name" value="alpha/beta hydrolase"/>
    <property type="match status" value="1"/>
</dbReference>
<evidence type="ECO:0000259" key="1">
    <source>
        <dbReference type="Pfam" id="PF12146"/>
    </source>
</evidence>
<evidence type="ECO:0000313" key="3">
    <source>
        <dbReference type="Proteomes" id="UP000620075"/>
    </source>
</evidence>
<dbReference type="Pfam" id="PF12146">
    <property type="entry name" value="Hydrolase_4"/>
    <property type="match status" value="1"/>
</dbReference>
<dbReference type="SUPFAM" id="SSF53474">
    <property type="entry name" value="alpha/beta-Hydrolases"/>
    <property type="match status" value="1"/>
</dbReference>
<dbReference type="InterPro" id="IPR022742">
    <property type="entry name" value="Hydrolase_4"/>
</dbReference>
<gene>
    <name evidence="2" type="ORF">JF888_09050</name>
</gene>
<accession>A0A934KGV1</accession>
<comment type="caution">
    <text evidence="2">The sequence shown here is derived from an EMBL/GenBank/DDBJ whole genome shotgun (WGS) entry which is preliminary data.</text>
</comment>
<dbReference type="AlphaFoldDB" id="A0A934KGV1"/>
<feature type="domain" description="Serine aminopeptidase S33" evidence="1">
    <location>
        <begin position="29"/>
        <end position="184"/>
    </location>
</feature>
<sequence>MAAEPEQNEGWLRGRDGTSLFWRAWTVPEPSFAVVVAHGLGEHSGRYSRLGRALNRRGISCYAVDLRGMGRSAGKRGHLKAWSDWIDDYADLLAFAADLAGGCEVVPLGHSFGGVLIAGAMLRGEVQAQRFVLSNPAFLPKVRVPAWKLRLAGAASRVVPRLTMSNEVDPEVISRDPEQVRLYAEIL</sequence>